<keyword evidence="3 13" id="KW-0645">Protease</keyword>
<comment type="subcellular location">
    <subcellularLocation>
        <location evidence="1">Periplasm</location>
    </subcellularLocation>
</comment>
<proteinExistence type="inferred from homology"/>
<evidence type="ECO:0000256" key="6">
    <source>
        <dbReference type="ARBA" id="ARBA00022801"/>
    </source>
</evidence>
<dbReference type="GO" id="GO:0004252">
    <property type="term" value="F:serine-type endopeptidase activity"/>
    <property type="evidence" value="ECO:0007669"/>
    <property type="project" value="InterPro"/>
</dbReference>
<protein>
    <recommendedName>
        <fullName evidence="9">Proline-specific endopeptidase</fullName>
    </recommendedName>
</protein>
<feature type="domain" description="Peptidase S9 prolyl oligopeptidase catalytic" evidence="11">
    <location>
        <begin position="490"/>
        <end position="702"/>
    </location>
</feature>
<reference evidence="13" key="1">
    <citation type="submission" date="2015-10" db="EMBL/GenBank/DDBJ databases">
        <title>Draft genome sequence of Salegentibacter mishustinae KCTC 12263.</title>
        <authorList>
            <person name="Lin W."/>
            <person name="Zheng Q."/>
        </authorList>
    </citation>
    <scope>NUCLEOTIDE SEQUENCE [LARGE SCALE GENOMIC DNA]</scope>
    <source>
        <strain evidence="13">KCTC 12263</strain>
    </source>
</reference>
<evidence type="ECO:0000256" key="5">
    <source>
        <dbReference type="ARBA" id="ARBA00022764"/>
    </source>
</evidence>
<dbReference type="GO" id="GO:0006508">
    <property type="term" value="P:proteolysis"/>
    <property type="evidence" value="ECO:0007669"/>
    <property type="project" value="UniProtKB-KW"/>
</dbReference>
<keyword evidence="7" id="KW-0720">Serine protease</keyword>
<dbReference type="OrthoDB" id="9801421at2"/>
<evidence type="ECO:0000259" key="11">
    <source>
        <dbReference type="Pfam" id="PF00326"/>
    </source>
</evidence>
<evidence type="ECO:0000313" key="13">
    <source>
        <dbReference type="EMBL" id="KRG29326.1"/>
    </source>
</evidence>
<dbReference type="InterPro" id="IPR002470">
    <property type="entry name" value="Peptidase_S9A"/>
</dbReference>
<dbReference type="PANTHER" id="PTHR11757">
    <property type="entry name" value="PROTEASE FAMILY S9A OLIGOPEPTIDASE"/>
    <property type="match status" value="1"/>
</dbReference>
<comment type="similarity">
    <text evidence="2">Belongs to the peptidase S9A family.</text>
</comment>
<keyword evidence="6 13" id="KW-0378">Hydrolase</keyword>
<gene>
    <name evidence="13" type="ORF">APR42_05180</name>
</gene>
<dbReference type="SUPFAM" id="SSF50993">
    <property type="entry name" value="Peptidase/esterase 'gauge' domain"/>
    <property type="match status" value="1"/>
</dbReference>
<name>A0A0Q9ZJ21_9FLAO</name>
<dbReference type="Gene3D" id="2.130.10.120">
    <property type="entry name" value="Prolyl oligopeptidase, N-terminal domain"/>
    <property type="match status" value="1"/>
</dbReference>
<evidence type="ECO:0000256" key="3">
    <source>
        <dbReference type="ARBA" id="ARBA00022670"/>
    </source>
</evidence>
<dbReference type="RefSeq" id="WP_057481802.1">
    <property type="nucleotide sequence ID" value="NZ_BMWR01000003.1"/>
</dbReference>
<dbReference type="InterPro" id="IPR051543">
    <property type="entry name" value="Serine_Peptidase_S9A"/>
</dbReference>
<dbReference type="AlphaFoldDB" id="A0A0Q9ZJ21"/>
<dbReference type="InterPro" id="IPR001375">
    <property type="entry name" value="Peptidase_S9_cat"/>
</dbReference>
<evidence type="ECO:0000256" key="10">
    <source>
        <dbReference type="SAM" id="SignalP"/>
    </source>
</evidence>
<comment type="caution">
    <text evidence="13">The sequence shown here is derived from an EMBL/GenBank/DDBJ whole genome shotgun (WGS) entry which is preliminary data.</text>
</comment>
<keyword evidence="4 10" id="KW-0732">Signal</keyword>
<evidence type="ECO:0000256" key="8">
    <source>
        <dbReference type="ARBA" id="ARBA00060121"/>
    </source>
</evidence>
<evidence type="ECO:0000256" key="7">
    <source>
        <dbReference type="ARBA" id="ARBA00022825"/>
    </source>
</evidence>
<dbReference type="EMBL" id="LKTP01000012">
    <property type="protein sequence ID" value="KRG29326.1"/>
    <property type="molecule type" value="Genomic_DNA"/>
</dbReference>
<evidence type="ECO:0000256" key="4">
    <source>
        <dbReference type="ARBA" id="ARBA00022729"/>
    </source>
</evidence>
<dbReference type="PANTHER" id="PTHR11757:SF19">
    <property type="entry name" value="PROLYL ENDOPEPTIDASE-LIKE"/>
    <property type="match status" value="1"/>
</dbReference>
<dbReference type="InterPro" id="IPR029058">
    <property type="entry name" value="AB_hydrolase_fold"/>
</dbReference>
<dbReference type="SUPFAM" id="SSF53474">
    <property type="entry name" value="alpha/beta-Hydrolases"/>
    <property type="match status" value="1"/>
</dbReference>
<evidence type="ECO:0000256" key="2">
    <source>
        <dbReference type="ARBA" id="ARBA00005228"/>
    </source>
</evidence>
<feature type="chain" id="PRO_5006389546" description="Proline-specific endopeptidase" evidence="10">
    <location>
        <begin position="18"/>
        <end position="708"/>
    </location>
</feature>
<evidence type="ECO:0000256" key="1">
    <source>
        <dbReference type="ARBA" id="ARBA00004418"/>
    </source>
</evidence>
<comment type="function">
    <text evidence="8">Cleaves peptide bonds on the C-terminal side of prolyl residues within peptides that are up to approximately 30 amino acids long. Has an absolute requirement for an X-Pro bond in the trans configuration immediately preceding the Pro-Y scissible bond.</text>
</comment>
<dbReference type="Gene3D" id="3.40.50.1820">
    <property type="entry name" value="alpha/beta hydrolase"/>
    <property type="match status" value="1"/>
</dbReference>
<dbReference type="Pfam" id="PF02897">
    <property type="entry name" value="Peptidase_S9_N"/>
    <property type="match status" value="1"/>
</dbReference>
<feature type="signal peptide" evidence="10">
    <location>
        <begin position="1"/>
        <end position="17"/>
    </location>
</feature>
<dbReference type="FunFam" id="3.40.50.1820:FF:000005">
    <property type="entry name" value="Prolyl endopeptidase"/>
    <property type="match status" value="1"/>
</dbReference>
<dbReference type="InterPro" id="IPR023302">
    <property type="entry name" value="Pept_S9A_N"/>
</dbReference>
<dbReference type="STRING" id="270918.APR42_05180"/>
<dbReference type="Pfam" id="PF00326">
    <property type="entry name" value="Peptidase_S9"/>
    <property type="match status" value="1"/>
</dbReference>
<evidence type="ECO:0000256" key="9">
    <source>
        <dbReference type="ARBA" id="ARBA00081187"/>
    </source>
</evidence>
<dbReference type="PRINTS" id="PR00862">
    <property type="entry name" value="PROLIGOPTASE"/>
</dbReference>
<feature type="domain" description="Peptidase S9A N-terminal" evidence="12">
    <location>
        <begin position="30"/>
        <end position="430"/>
    </location>
</feature>
<sequence length="708" mass="82216">MNRLLCILLGSITFASAQNNADLKKEIVPPKAKKIAKNLEFHGDVRVDNYYWMNNRDDAEVIDYLNQENEYNQKMTEHTRDFQHRLFEEMKARIKEDDESVPYKLNGYWYLTRFETGKDYPIYSRKKGELEAPEELLFDVNEMAEGFEYYSLGGLNVSPDNKMVAFGVDTLSRRKYTIQIKDLQTGEIYPDKIENATGGSTWAADNKTLFYTKKDDQTLRSYRIYKHILGTDSAEDELVFEEEDETFNTYVYKSKSKEYIIIGSHSTLTTEYRILKADDPSGEFKVFQPRERGLEYSIAHYEDDFYVMTNKDKATNFRLMKTPVEKTTQENWVDVIPHREDYLLEDIDIFKKYLVVSERHNGLNKIKVIRWDNSEEYYIPFDNETYTAYISINPSFDTDILRFTYNSMTTPTSVIDFNMETREKMVLKEQAVLDEKFDKNNYLSERIWAMAKDGTKIPVSLVYKKGTKLDGNSPLLQYAYGSYGSTIDPYFSTVRLSLLDRGFIYAIAHIRGGEYLGRNWYEDGKLFNKMNTFTDYIDVSEYLIQEKYTSAEHLYAMGGSAGGLLMGAVINMAPQLYRGVIAAVPFVDVVTTMLDDSIPLTTGEYDEWGNPNNKDYYEYMMQYSPYDNVVAQDYPNMLVTTGLHDSQVQYWEPAKWVAKLRELKTDDNLLLFHTNMDAGHGGASGRFEALKEVAEEYAFLLDLEGIDH</sequence>
<keyword evidence="5" id="KW-0574">Periplasm</keyword>
<dbReference type="GO" id="GO:0042597">
    <property type="term" value="C:periplasmic space"/>
    <property type="evidence" value="ECO:0007669"/>
    <property type="project" value="UniProtKB-SubCell"/>
</dbReference>
<accession>A0A0Q9ZJ21</accession>
<evidence type="ECO:0000259" key="12">
    <source>
        <dbReference type="Pfam" id="PF02897"/>
    </source>
</evidence>
<organism evidence="13 14">
    <name type="scientific">Salegentibacter mishustinae</name>
    <dbReference type="NCBI Taxonomy" id="270918"/>
    <lineage>
        <taxon>Bacteria</taxon>
        <taxon>Pseudomonadati</taxon>
        <taxon>Bacteroidota</taxon>
        <taxon>Flavobacteriia</taxon>
        <taxon>Flavobacteriales</taxon>
        <taxon>Flavobacteriaceae</taxon>
        <taxon>Salegentibacter</taxon>
    </lineage>
</organism>
<evidence type="ECO:0000313" key="14">
    <source>
        <dbReference type="Proteomes" id="UP000051643"/>
    </source>
</evidence>
<keyword evidence="14" id="KW-1185">Reference proteome</keyword>
<dbReference type="Proteomes" id="UP000051643">
    <property type="component" value="Unassembled WGS sequence"/>
</dbReference>